<evidence type="ECO:0000259" key="5">
    <source>
        <dbReference type="Pfam" id="PF25917"/>
    </source>
</evidence>
<dbReference type="Gene3D" id="2.40.50.100">
    <property type="match status" value="1"/>
</dbReference>
<name>A0A516TKW1_9BACT</name>
<keyword evidence="4" id="KW-0812">Transmembrane</keyword>
<keyword evidence="4" id="KW-0472">Membrane</keyword>
<keyword evidence="4" id="KW-1133">Transmembrane helix</keyword>
<accession>A0A516TKW1</accession>
<dbReference type="RefSeq" id="WP_143958234.1">
    <property type="nucleotide sequence ID" value="NZ_CP037899.1"/>
</dbReference>
<feature type="domain" description="Multidrug resistance protein MdtA-like barrel-sandwich hybrid" evidence="5">
    <location>
        <begin position="468"/>
        <end position="566"/>
    </location>
</feature>
<evidence type="ECO:0000256" key="2">
    <source>
        <dbReference type="ARBA" id="ARBA00023054"/>
    </source>
</evidence>
<evidence type="ECO:0000256" key="1">
    <source>
        <dbReference type="ARBA" id="ARBA00004196"/>
    </source>
</evidence>
<sequence length="709" mass="81229">MESEKNILLSFFSLPPDTFFERLLLFSGSFSKPEDLFVIVSQYSILNIGIKGMRIGRFIGGRWEIVWSSSQEPNQWETDYEMRVFFIQWFNKTFLEKHSCYLAKTPSAIDSNHPQHETLQGYNTTGLHHLFFPLFFGDTSWGVVHYWLEETETLDQKYRWLSSLSSTLGNCLKALAFAGKLLFQNSQASFSNTSDGLYLKCLEDLAVENDTERIEFLVVNYVREIAGCDRTCLFTVPLTNKGFSFLTTQDFAKANVFELKAVSSLSKIHKQSDQALLLKEAGIALFRAANPHHFQDLPPKPKKSVFAMFFDEEQAIEDQKINTVEKKESSPLRIGFAMRESATKERPLAIMRYFQNIPMNWLAAFPLMDQQQRVYGFISWEGKEKIIPSLDLFNLLQKIAIVGGKSVARAYFNQKKFWIFSKTTRTHPLLNPLVFYSSLLVLILIVAFFPLPMKIKGNAVLIPSFEMSVPALVSAKIESIHVQIGDYVKKGTLLIQLDPTNILLKIKEVEQDYKKNMAEADLAQNLKQETAMQLSRLNALKSQAVLKSLYNDFHNSSIRAPIDGVVMGPSNLMSRRGDIPQVGEVLVQLADPRYWKVKIALREQDFIYLGRVIERQKEPLVVSFRLAADPSKSYRLLLRSLSQFISGVETEGKKYEFSLIIPWEEKNIDPLLLKKGLRGQAKVYVGLRPLAYIAFRDVIGFLRLHVFFW</sequence>
<evidence type="ECO:0000313" key="6">
    <source>
        <dbReference type="EMBL" id="QDQ41891.1"/>
    </source>
</evidence>
<reference evidence="7" key="1">
    <citation type="submission" date="2019-03" db="EMBL/GenBank/DDBJ databases">
        <title>Complete genome of Methylacidiphilum kamchatkense Kam1.</title>
        <authorList>
            <person name="Kruse T."/>
            <person name="Murarilal Ratnadevi C."/>
            <person name="Erikstad H.-A."/>
            <person name="Birkeland N.-K."/>
        </authorList>
    </citation>
    <scope>NUCLEOTIDE SEQUENCE [LARGE SCALE GENOMIC DNA]</scope>
    <source>
        <strain evidence="7">kam1</strain>
    </source>
</reference>
<dbReference type="PANTHER" id="PTHR32347">
    <property type="entry name" value="EFFLUX SYSTEM COMPONENT YKNX-RELATED"/>
    <property type="match status" value="1"/>
</dbReference>
<evidence type="ECO:0000256" key="3">
    <source>
        <dbReference type="SAM" id="Coils"/>
    </source>
</evidence>
<dbReference type="Pfam" id="PF25917">
    <property type="entry name" value="BSH_RND"/>
    <property type="match status" value="1"/>
</dbReference>
<dbReference type="SUPFAM" id="SSF111369">
    <property type="entry name" value="HlyD-like secretion proteins"/>
    <property type="match status" value="1"/>
</dbReference>
<dbReference type="STRING" id="1202785.A946_04605"/>
<dbReference type="PANTHER" id="PTHR32347:SF23">
    <property type="entry name" value="BLL5650 PROTEIN"/>
    <property type="match status" value="1"/>
</dbReference>
<protein>
    <submittedName>
        <fullName evidence="6">Biotin/lipoyl-binding protein</fullName>
    </submittedName>
</protein>
<dbReference type="GO" id="GO:0030313">
    <property type="term" value="C:cell envelope"/>
    <property type="evidence" value="ECO:0007669"/>
    <property type="project" value="UniProtKB-SubCell"/>
</dbReference>
<feature type="coiled-coil region" evidence="3">
    <location>
        <begin position="506"/>
        <end position="543"/>
    </location>
</feature>
<dbReference type="AlphaFoldDB" id="A0A516TKW1"/>
<organism evidence="6 7">
    <name type="scientific">Methylacidiphilum kamchatkense Kam1</name>
    <dbReference type="NCBI Taxonomy" id="1202785"/>
    <lineage>
        <taxon>Bacteria</taxon>
        <taxon>Pseudomonadati</taxon>
        <taxon>Verrucomicrobiota</taxon>
        <taxon>Methylacidiphilae</taxon>
        <taxon>Methylacidiphilales</taxon>
        <taxon>Methylacidiphilaceae</taxon>
        <taxon>Methylacidiphilum (ex Ratnadevi et al. 2023)</taxon>
    </lineage>
</organism>
<dbReference type="InterPro" id="IPR058625">
    <property type="entry name" value="MdtA-like_BSH"/>
</dbReference>
<feature type="transmembrane region" description="Helical" evidence="4">
    <location>
        <begin position="433"/>
        <end position="451"/>
    </location>
</feature>
<gene>
    <name evidence="6" type="ORF">kam1_643</name>
</gene>
<keyword evidence="2 3" id="KW-0175">Coiled coil</keyword>
<dbReference type="Proteomes" id="UP000315925">
    <property type="component" value="Chromosome"/>
</dbReference>
<dbReference type="InterPro" id="IPR050465">
    <property type="entry name" value="UPF0194_transport"/>
</dbReference>
<proteinExistence type="predicted"/>
<evidence type="ECO:0000256" key="4">
    <source>
        <dbReference type="SAM" id="Phobius"/>
    </source>
</evidence>
<comment type="subcellular location">
    <subcellularLocation>
        <location evidence="1">Cell envelope</location>
    </subcellularLocation>
</comment>
<dbReference type="KEGG" id="mkc:kam1_643"/>
<evidence type="ECO:0000313" key="7">
    <source>
        <dbReference type="Proteomes" id="UP000315925"/>
    </source>
</evidence>
<dbReference type="EMBL" id="CP037899">
    <property type="protein sequence ID" value="QDQ41891.1"/>
    <property type="molecule type" value="Genomic_DNA"/>
</dbReference>